<reference evidence="1 2" key="1">
    <citation type="submission" date="2020-08" db="EMBL/GenBank/DDBJ databases">
        <title>Genomic Encyclopedia of Type Strains, Phase IV (KMG-IV): sequencing the most valuable type-strain genomes for metagenomic binning, comparative biology and taxonomic classification.</title>
        <authorList>
            <person name="Goeker M."/>
        </authorList>
    </citation>
    <scope>NUCLEOTIDE SEQUENCE [LARGE SCALE GENOMIC DNA]</scope>
    <source>
        <strain evidence="1 2">DSM 100044</strain>
    </source>
</reference>
<dbReference type="AlphaFoldDB" id="A0A7W9BCM0"/>
<keyword evidence="2" id="KW-1185">Reference proteome</keyword>
<dbReference type="Gene3D" id="3.30.70.940">
    <property type="entry name" value="NusG, N-terminal domain"/>
    <property type="match status" value="1"/>
</dbReference>
<evidence type="ECO:0000313" key="1">
    <source>
        <dbReference type="EMBL" id="MBB5714760.1"/>
    </source>
</evidence>
<dbReference type="EMBL" id="JACIJK010000004">
    <property type="protein sequence ID" value="MBB5714760.1"/>
    <property type="molecule type" value="Genomic_DNA"/>
</dbReference>
<evidence type="ECO:0000313" key="2">
    <source>
        <dbReference type="Proteomes" id="UP000546200"/>
    </source>
</evidence>
<protein>
    <submittedName>
        <fullName evidence="1">Transcription antitermination factor NusG</fullName>
    </submittedName>
</protein>
<proteinExistence type="predicted"/>
<dbReference type="Proteomes" id="UP000546200">
    <property type="component" value="Unassembled WGS sequence"/>
</dbReference>
<organism evidence="1 2">
    <name type="scientific">Sphingomonas aerophila</name>
    <dbReference type="NCBI Taxonomy" id="1344948"/>
    <lineage>
        <taxon>Bacteria</taxon>
        <taxon>Pseudomonadati</taxon>
        <taxon>Pseudomonadota</taxon>
        <taxon>Alphaproteobacteria</taxon>
        <taxon>Sphingomonadales</taxon>
        <taxon>Sphingomonadaceae</taxon>
        <taxon>Sphingomonas</taxon>
    </lineage>
</organism>
<name>A0A7W9BCM0_9SPHN</name>
<dbReference type="GO" id="GO:0006354">
    <property type="term" value="P:DNA-templated transcription elongation"/>
    <property type="evidence" value="ECO:0007669"/>
    <property type="project" value="InterPro"/>
</dbReference>
<dbReference type="InterPro" id="IPR036735">
    <property type="entry name" value="NGN_dom_sf"/>
</dbReference>
<accession>A0A7W9BCM0</accession>
<comment type="caution">
    <text evidence="1">The sequence shown here is derived from an EMBL/GenBank/DDBJ whole genome shotgun (WGS) entry which is preliminary data.</text>
</comment>
<sequence>MPITPSFVFVRADRLADLALVLRLPINPHPPFSLFRHGGRVPLIADREIANLRSMEADAADRAQRAARKAHRQAFTPGQEVTCNEAAFIGLTGVVEQSDGKQAVVLFGGALRMTIASWRLTHNPVQEGNKPAMGIAA</sequence>
<gene>
    <name evidence="1" type="ORF">FHS94_001596</name>
</gene>
<dbReference type="RefSeq" id="WP_184056350.1">
    <property type="nucleotide sequence ID" value="NZ_JACIJK010000004.1"/>
</dbReference>